<accession>A0A031LJX8</accession>
<protein>
    <submittedName>
        <fullName evidence="3">RNA polymerase Rpo13 subunit HTH domain protein</fullName>
    </submittedName>
</protein>
<feature type="compositionally biased region" description="Basic residues" evidence="1">
    <location>
        <begin position="77"/>
        <end position="95"/>
    </location>
</feature>
<gene>
    <name evidence="3" type="ORF">CM19_09705</name>
</gene>
<comment type="caution">
    <text evidence="3">The sequence shown here is derived from an EMBL/GenBank/DDBJ whole genome shotgun (WGS) entry which is preliminary data.</text>
</comment>
<dbReference type="Pfam" id="PF12136">
    <property type="entry name" value="RNA_pol_Rpo13"/>
    <property type="match status" value="1"/>
</dbReference>
<evidence type="ECO:0000259" key="2">
    <source>
        <dbReference type="Pfam" id="PF12136"/>
    </source>
</evidence>
<dbReference type="AlphaFoldDB" id="A0A031LJX8"/>
<evidence type="ECO:0000313" key="4">
    <source>
        <dbReference type="Proteomes" id="UP000024332"/>
    </source>
</evidence>
<reference evidence="3 4" key="1">
    <citation type="submission" date="2014-03" db="EMBL/GenBank/DDBJ databases">
        <title>Draft genome sequence of the novel thermoacidophilic archaea Acidianus copahuensis ALE1 strain, isolated from Copahue volcanic area in Neuquen Argentina.</title>
        <authorList>
            <person name="Urbieta M.S."/>
            <person name="Rascovan N."/>
            <person name="Castro C."/>
            <person name="Revale S."/>
            <person name="Giaveno M.A."/>
            <person name="Vazquez M.P."/>
            <person name="Donati E.R."/>
        </authorList>
    </citation>
    <scope>NUCLEOTIDE SEQUENCE [LARGE SCALE GENOMIC DNA]</scope>
    <source>
        <strain evidence="3 4">ALE1</strain>
    </source>
</reference>
<dbReference type="RefSeq" id="WP_048100146.1">
    <property type="nucleotide sequence ID" value="NZ_JFZT01000048.1"/>
</dbReference>
<feature type="domain" description="RNA polymerase Rpo13 subunit HTH" evidence="2">
    <location>
        <begin position="28"/>
        <end position="57"/>
    </location>
</feature>
<evidence type="ECO:0000256" key="1">
    <source>
        <dbReference type="SAM" id="MobiDB-lite"/>
    </source>
</evidence>
<dbReference type="OrthoDB" id="44217at2157"/>
<dbReference type="InterPro" id="IPR021985">
    <property type="entry name" value="RNA_pol_Rpo13"/>
</dbReference>
<feature type="region of interest" description="Disordered" evidence="1">
    <location>
        <begin position="1"/>
        <end position="33"/>
    </location>
</feature>
<feature type="region of interest" description="Disordered" evidence="1">
    <location>
        <begin position="77"/>
        <end position="103"/>
    </location>
</feature>
<dbReference type="Proteomes" id="UP000024332">
    <property type="component" value="Unassembled WGS sequence"/>
</dbReference>
<evidence type="ECO:0000313" key="3">
    <source>
        <dbReference type="EMBL" id="EZQ03098.1"/>
    </source>
</evidence>
<organism evidence="3 4">
    <name type="scientific">Candidatus Acidianus copahuensis</name>
    <dbReference type="NCBI Taxonomy" id="1160895"/>
    <lineage>
        <taxon>Archaea</taxon>
        <taxon>Thermoproteota</taxon>
        <taxon>Thermoprotei</taxon>
        <taxon>Sulfolobales</taxon>
        <taxon>Sulfolobaceae</taxon>
        <taxon>Acidianus</taxon>
    </lineage>
</organism>
<dbReference type="STRING" id="1160895.CM19_09705"/>
<sequence length="103" mass="11888">MSDESSYEGKEEEEKTDSEVEERSRGGDDDLPAMSLQDIELLMKNTDVWYNLISGKISIEEAKKLFEENYETILASQRKKAEKKKSVRKSRKPKKKEGDENAI</sequence>
<name>A0A031LJX8_9CREN</name>
<dbReference type="EMBL" id="JFZT01000048">
    <property type="protein sequence ID" value="EZQ03098.1"/>
    <property type="molecule type" value="Genomic_DNA"/>
</dbReference>
<dbReference type="Gene3D" id="6.20.450.10">
    <property type="match status" value="1"/>
</dbReference>
<proteinExistence type="predicted"/>
<feature type="compositionally biased region" description="Basic and acidic residues" evidence="1">
    <location>
        <begin position="7"/>
        <end position="28"/>
    </location>
</feature>
<keyword evidence="4" id="KW-1185">Reference proteome</keyword>